<dbReference type="AlphaFoldDB" id="A0A498MSM9"/>
<proteinExistence type="predicted"/>
<evidence type="ECO:0000313" key="2">
    <source>
        <dbReference type="Proteomes" id="UP000290572"/>
    </source>
</evidence>
<evidence type="ECO:0000313" key="1">
    <source>
        <dbReference type="EMBL" id="RXN24709.1"/>
    </source>
</evidence>
<organism evidence="1 2">
    <name type="scientific">Labeo rohita</name>
    <name type="common">Indian major carp</name>
    <name type="synonym">Cyprinus rohita</name>
    <dbReference type="NCBI Taxonomy" id="84645"/>
    <lineage>
        <taxon>Eukaryota</taxon>
        <taxon>Metazoa</taxon>
        <taxon>Chordata</taxon>
        <taxon>Craniata</taxon>
        <taxon>Vertebrata</taxon>
        <taxon>Euteleostomi</taxon>
        <taxon>Actinopterygii</taxon>
        <taxon>Neopterygii</taxon>
        <taxon>Teleostei</taxon>
        <taxon>Ostariophysi</taxon>
        <taxon>Cypriniformes</taxon>
        <taxon>Cyprinidae</taxon>
        <taxon>Labeoninae</taxon>
        <taxon>Labeonini</taxon>
        <taxon>Labeo</taxon>
    </lineage>
</organism>
<accession>A0A498MSM9</accession>
<comment type="caution">
    <text evidence="1">The sequence shown here is derived from an EMBL/GenBank/DDBJ whole genome shotgun (WGS) entry which is preliminary data.</text>
</comment>
<dbReference type="Proteomes" id="UP000290572">
    <property type="component" value="Unassembled WGS sequence"/>
</dbReference>
<dbReference type="EMBL" id="QBIY01012520">
    <property type="protein sequence ID" value="RXN24709.1"/>
    <property type="molecule type" value="Genomic_DNA"/>
</dbReference>
<protein>
    <submittedName>
        <fullName evidence="1">Uncharacterized protein</fullName>
    </submittedName>
</protein>
<sequence length="115" mass="12602">MQDEGNLCSQTKVDLKTQGALVIRGRLLTAPGADFTPASRFGPNVSVVPGGARGHCFHKDTDDATSGLKQKEMNSSQWGDSTLICLLLKLYTLQRDVLCLYITLALRRLHSNKID</sequence>
<reference evidence="1 2" key="1">
    <citation type="submission" date="2018-03" db="EMBL/GenBank/DDBJ databases">
        <title>Draft genome sequence of Rohu Carp (Labeo rohita).</title>
        <authorList>
            <person name="Das P."/>
            <person name="Kushwaha B."/>
            <person name="Joshi C.G."/>
            <person name="Kumar D."/>
            <person name="Nagpure N.S."/>
            <person name="Sahoo L."/>
            <person name="Das S.P."/>
            <person name="Bit A."/>
            <person name="Patnaik S."/>
            <person name="Meher P.K."/>
            <person name="Jayasankar P."/>
            <person name="Koringa P.G."/>
            <person name="Patel N.V."/>
            <person name="Hinsu A.T."/>
            <person name="Kumar R."/>
            <person name="Pandey M."/>
            <person name="Agarwal S."/>
            <person name="Srivastava S."/>
            <person name="Singh M."/>
            <person name="Iquebal M.A."/>
            <person name="Jaiswal S."/>
            <person name="Angadi U.B."/>
            <person name="Kumar N."/>
            <person name="Raza M."/>
            <person name="Shah T.M."/>
            <person name="Rai A."/>
            <person name="Jena J.K."/>
        </authorList>
    </citation>
    <scope>NUCLEOTIDE SEQUENCE [LARGE SCALE GENOMIC DNA]</scope>
    <source>
        <strain evidence="1">DASCIFA01</strain>
        <tissue evidence="1">Testis</tissue>
    </source>
</reference>
<name>A0A498MSM9_LABRO</name>
<gene>
    <name evidence="1" type="ORF">ROHU_022014</name>
</gene>
<keyword evidence="2" id="KW-1185">Reference proteome</keyword>